<dbReference type="GO" id="GO:0070291">
    <property type="term" value="P:N-acylethanolamine metabolic process"/>
    <property type="evidence" value="ECO:0007669"/>
    <property type="project" value="TreeGrafter"/>
</dbReference>
<evidence type="ECO:0000313" key="5">
    <source>
        <dbReference type="Proteomes" id="UP000659654"/>
    </source>
</evidence>
<keyword evidence="1" id="KW-1133">Transmembrane helix</keyword>
<dbReference type="Pfam" id="PF03009">
    <property type="entry name" value="GDPD"/>
    <property type="match status" value="1"/>
</dbReference>
<evidence type="ECO:0000313" key="4">
    <source>
        <dbReference type="Proteomes" id="UP000095284"/>
    </source>
</evidence>
<keyword evidence="1" id="KW-0472">Membrane</keyword>
<evidence type="ECO:0000313" key="6">
    <source>
        <dbReference type="WBParaSite" id="BXY_1173200.1"/>
    </source>
</evidence>
<feature type="transmembrane region" description="Helical" evidence="1">
    <location>
        <begin position="6"/>
        <end position="30"/>
    </location>
</feature>
<reference evidence="6" key="1">
    <citation type="submission" date="2016-11" db="UniProtKB">
        <authorList>
            <consortium name="WormBaseParasite"/>
        </authorList>
    </citation>
    <scope>IDENTIFICATION</scope>
</reference>
<keyword evidence="1" id="KW-0812">Transmembrane</keyword>
<dbReference type="Proteomes" id="UP000659654">
    <property type="component" value="Unassembled WGS sequence"/>
</dbReference>
<dbReference type="PANTHER" id="PTHR46320">
    <property type="entry name" value="GLYCEROPHOSPHODIESTER PHOSPHODIESTERASE 1"/>
    <property type="match status" value="1"/>
</dbReference>
<dbReference type="GO" id="GO:0005886">
    <property type="term" value="C:plasma membrane"/>
    <property type="evidence" value="ECO:0007669"/>
    <property type="project" value="TreeGrafter"/>
</dbReference>
<gene>
    <name evidence="3" type="ORF">BXYJ_LOCUS2726</name>
</gene>
<dbReference type="InterPro" id="IPR017946">
    <property type="entry name" value="PLC-like_Pdiesterase_TIM-brl"/>
</dbReference>
<evidence type="ECO:0000259" key="2">
    <source>
        <dbReference type="PROSITE" id="PS51704"/>
    </source>
</evidence>
<dbReference type="AlphaFoldDB" id="A0A1I7SFC0"/>
<dbReference type="PROSITE" id="PS51704">
    <property type="entry name" value="GP_PDE"/>
    <property type="match status" value="1"/>
</dbReference>
<dbReference type="GO" id="GO:0006580">
    <property type="term" value="P:ethanolamine metabolic process"/>
    <property type="evidence" value="ECO:0007669"/>
    <property type="project" value="TreeGrafter"/>
</dbReference>
<protein>
    <submittedName>
        <fullName evidence="3">(pine wood nematode) hypothetical protein</fullName>
    </submittedName>
    <submittedName>
        <fullName evidence="6">GP-PDE domain-containing protein</fullName>
    </submittedName>
</protein>
<name>A0A1I7SFC0_BURXY</name>
<dbReference type="Proteomes" id="UP000582659">
    <property type="component" value="Unassembled WGS sequence"/>
</dbReference>
<dbReference type="EMBL" id="CAJFCV020000001">
    <property type="protein sequence ID" value="CAG9089701.1"/>
    <property type="molecule type" value="Genomic_DNA"/>
</dbReference>
<feature type="domain" description="GP-PDE" evidence="2">
    <location>
        <begin position="47"/>
        <end position="315"/>
    </location>
</feature>
<dbReference type="GO" id="GO:0006644">
    <property type="term" value="P:phospholipid metabolic process"/>
    <property type="evidence" value="ECO:0007669"/>
    <property type="project" value="TreeGrafter"/>
</dbReference>
<evidence type="ECO:0000256" key="1">
    <source>
        <dbReference type="SAM" id="Phobius"/>
    </source>
</evidence>
<evidence type="ECO:0000313" key="3">
    <source>
        <dbReference type="EMBL" id="CAD5212052.1"/>
    </source>
</evidence>
<dbReference type="SMR" id="A0A1I7SFC0"/>
<accession>A0A1I7SFC0</accession>
<sequence length="315" mass="36432">MMEFLGALLLVLLKWPIFIPLMAIAAYFMFKNSRKTQHTADRFFADFKVGGHRGSPKLEPENTIPSFEQAKKEGADLIEFDVSLTKDGVAVLLHDDTLDRTTNMTGPIRDYEHSELKKVNCAAKFSAENNNCLTTETHMPTMEELVQWAKQNKMKMLFDVKDADQVLVDQLEDIFARYNIHEMGIVCSFFPSVVYRIKRHSPRILTGLTWRRWFFSYKDLEATEPRFFGPRLLLATLVDVLYIWSLLTWLPSFLGVDMVLTERRDISSTFVKQQQLAGRRVCAWTVNDLSEAIWMRKVLDIPILTDLPVMCQSLH</sequence>
<dbReference type="eggNOG" id="KOG2258">
    <property type="taxonomic scope" value="Eukaryota"/>
</dbReference>
<dbReference type="CDD" id="cd08573">
    <property type="entry name" value="GDPD_GDE1"/>
    <property type="match status" value="1"/>
</dbReference>
<dbReference type="SUPFAM" id="SSF51695">
    <property type="entry name" value="PLC-like phosphodiesterases"/>
    <property type="match status" value="1"/>
</dbReference>
<dbReference type="Gene3D" id="3.20.20.190">
    <property type="entry name" value="Phosphatidylinositol (PI) phosphodiesterase"/>
    <property type="match status" value="1"/>
</dbReference>
<dbReference type="EMBL" id="CAJFDI010000001">
    <property type="protein sequence ID" value="CAD5212052.1"/>
    <property type="molecule type" value="Genomic_DNA"/>
</dbReference>
<dbReference type="GO" id="GO:0008889">
    <property type="term" value="F:glycerophosphodiester phosphodiesterase activity"/>
    <property type="evidence" value="ECO:0007669"/>
    <property type="project" value="TreeGrafter"/>
</dbReference>
<dbReference type="WBParaSite" id="BXY_1173200.1">
    <property type="protein sequence ID" value="BXY_1173200.1"/>
    <property type="gene ID" value="BXY_1173200"/>
</dbReference>
<proteinExistence type="predicted"/>
<organism evidence="4 6">
    <name type="scientific">Bursaphelenchus xylophilus</name>
    <name type="common">Pinewood nematode worm</name>
    <name type="synonym">Aphelenchoides xylophilus</name>
    <dbReference type="NCBI Taxonomy" id="6326"/>
    <lineage>
        <taxon>Eukaryota</taxon>
        <taxon>Metazoa</taxon>
        <taxon>Ecdysozoa</taxon>
        <taxon>Nematoda</taxon>
        <taxon>Chromadorea</taxon>
        <taxon>Rhabditida</taxon>
        <taxon>Tylenchina</taxon>
        <taxon>Tylenchomorpha</taxon>
        <taxon>Aphelenchoidea</taxon>
        <taxon>Aphelenchoididae</taxon>
        <taxon>Bursaphelenchus</taxon>
    </lineage>
</organism>
<dbReference type="OrthoDB" id="197419at2759"/>
<dbReference type="InterPro" id="IPR030395">
    <property type="entry name" value="GP_PDE_dom"/>
</dbReference>
<dbReference type="PANTHER" id="PTHR46320:SF1">
    <property type="entry name" value="GLYCEROPHOSPHODIESTER PHOSPHODIESTERASE 1"/>
    <property type="match status" value="1"/>
</dbReference>
<dbReference type="Proteomes" id="UP000095284">
    <property type="component" value="Unplaced"/>
</dbReference>
<reference evidence="3" key="2">
    <citation type="submission" date="2020-09" db="EMBL/GenBank/DDBJ databases">
        <authorList>
            <person name="Kikuchi T."/>
        </authorList>
    </citation>
    <scope>NUCLEOTIDE SEQUENCE</scope>
    <source>
        <strain evidence="3">Ka4C1</strain>
    </source>
</reference>
<keyword evidence="5" id="KW-1185">Reference proteome</keyword>